<proteinExistence type="predicted"/>
<gene>
    <name evidence="2" type="ORF">SLEP1_g48046</name>
</gene>
<comment type="caution">
    <text evidence="2">The sequence shown here is derived from an EMBL/GenBank/DDBJ whole genome shotgun (WGS) entry which is preliminary data.</text>
</comment>
<feature type="compositionally biased region" description="Basic residues" evidence="1">
    <location>
        <begin position="339"/>
        <end position="349"/>
    </location>
</feature>
<evidence type="ECO:0000313" key="2">
    <source>
        <dbReference type="EMBL" id="GKV40393.1"/>
    </source>
</evidence>
<organism evidence="2 3">
    <name type="scientific">Rubroshorea leprosula</name>
    <dbReference type="NCBI Taxonomy" id="152421"/>
    <lineage>
        <taxon>Eukaryota</taxon>
        <taxon>Viridiplantae</taxon>
        <taxon>Streptophyta</taxon>
        <taxon>Embryophyta</taxon>
        <taxon>Tracheophyta</taxon>
        <taxon>Spermatophyta</taxon>
        <taxon>Magnoliopsida</taxon>
        <taxon>eudicotyledons</taxon>
        <taxon>Gunneridae</taxon>
        <taxon>Pentapetalae</taxon>
        <taxon>rosids</taxon>
        <taxon>malvids</taxon>
        <taxon>Malvales</taxon>
        <taxon>Dipterocarpaceae</taxon>
        <taxon>Rubroshorea</taxon>
    </lineage>
</organism>
<feature type="compositionally biased region" description="Basic and acidic residues" evidence="1">
    <location>
        <begin position="187"/>
        <end position="198"/>
    </location>
</feature>
<protein>
    <submittedName>
        <fullName evidence="2">Uncharacterized protein</fullName>
    </submittedName>
</protein>
<reference evidence="2 3" key="1">
    <citation type="journal article" date="2021" name="Commun. Biol.">
        <title>The genome of Shorea leprosula (Dipterocarpaceae) highlights the ecological relevance of drought in aseasonal tropical rainforests.</title>
        <authorList>
            <person name="Ng K.K.S."/>
            <person name="Kobayashi M.J."/>
            <person name="Fawcett J.A."/>
            <person name="Hatakeyama M."/>
            <person name="Paape T."/>
            <person name="Ng C.H."/>
            <person name="Ang C.C."/>
            <person name="Tnah L.H."/>
            <person name="Lee C.T."/>
            <person name="Nishiyama T."/>
            <person name="Sese J."/>
            <person name="O'Brien M.J."/>
            <person name="Copetti D."/>
            <person name="Mohd Noor M.I."/>
            <person name="Ong R.C."/>
            <person name="Putra M."/>
            <person name="Sireger I.Z."/>
            <person name="Indrioko S."/>
            <person name="Kosugi Y."/>
            <person name="Izuno A."/>
            <person name="Isagi Y."/>
            <person name="Lee S.L."/>
            <person name="Shimizu K.K."/>
        </authorList>
    </citation>
    <scope>NUCLEOTIDE SEQUENCE [LARGE SCALE GENOMIC DNA]</scope>
    <source>
        <strain evidence="2">214</strain>
    </source>
</reference>
<dbReference type="AlphaFoldDB" id="A0AAV5LT89"/>
<dbReference type="Proteomes" id="UP001054252">
    <property type="component" value="Unassembled WGS sequence"/>
</dbReference>
<feature type="region of interest" description="Disordered" evidence="1">
    <location>
        <begin position="125"/>
        <end position="215"/>
    </location>
</feature>
<evidence type="ECO:0000313" key="3">
    <source>
        <dbReference type="Proteomes" id="UP001054252"/>
    </source>
</evidence>
<name>A0AAV5LT89_9ROSI</name>
<dbReference type="EMBL" id="BPVZ01000141">
    <property type="protein sequence ID" value="GKV40393.1"/>
    <property type="molecule type" value="Genomic_DNA"/>
</dbReference>
<feature type="region of interest" description="Disordered" evidence="1">
    <location>
        <begin position="232"/>
        <end position="349"/>
    </location>
</feature>
<keyword evidence="3" id="KW-1185">Reference proteome</keyword>
<evidence type="ECO:0000256" key="1">
    <source>
        <dbReference type="SAM" id="MobiDB-lite"/>
    </source>
</evidence>
<accession>A0AAV5LT89</accession>
<feature type="compositionally biased region" description="Polar residues" evidence="1">
    <location>
        <begin position="131"/>
        <end position="145"/>
    </location>
</feature>
<sequence>MSSYGYMYKGYSSTQNGVGSCAYDWNNSICSSSSDDVCWPVLVDAEGREMLVISYDIPNNNGGYYVSETETTVRTYGSTADEEAWSRPSSLVQRPVEDKWHPHTELVNGFPKKVNELTNKVLPRSAVPSPYHSSPLVSEYKNSSKTKVEPLGTSNGPAVKNLGRPSSNVERSTVEKNLGRPSSTLEARLRNLEGKELGRSAGSAKGKPKIEAYDKDRKKATGGLITAAKTYNPAADSTLAQTAVQKEKAEAEPPQTMEIEVPVTGEEKKEKKKKKKNAVKETDGNEPESEEPTTEKKSKKEKKEKKHLAENVDTLENGEKKKKRKHEEQDEETNMHDKKKEKKKKKKSQ</sequence>